<evidence type="ECO:0000313" key="1">
    <source>
        <dbReference type="EMBL" id="RAU23171.1"/>
    </source>
</evidence>
<dbReference type="OrthoDB" id="7358465at2"/>
<gene>
    <name evidence="1" type="ORF">CU669_03145</name>
</gene>
<dbReference type="Proteomes" id="UP000251075">
    <property type="component" value="Unassembled WGS sequence"/>
</dbReference>
<sequence>MTKYGPKEGPCGWEQRVSDLELEELHHVLNCASERGCNLCVRCSERALENLLTIARRERTFGFLALERLEMDMDMSGMLGL</sequence>
<dbReference type="RefSeq" id="WP_112142369.1">
    <property type="nucleotide sequence ID" value="NZ_PGTO01000002.1"/>
</dbReference>
<dbReference type="EMBL" id="PGTO01000002">
    <property type="protein sequence ID" value="RAU23171.1"/>
    <property type="molecule type" value="Genomic_DNA"/>
</dbReference>
<organism evidence="1 2">
    <name type="scientific">Paramagnetospirillum kuznetsovii</name>
    <dbReference type="NCBI Taxonomy" id="2053833"/>
    <lineage>
        <taxon>Bacteria</taxon>
        <taxon>Pseudomonadati</taxon>
        <taxon>Pseudomonadota</taxon>
        <taxon>Alphaproteobacteria</taxon>
        <taxon>Rhodospirillales</taxon>
        <taxon>Magnetospirillaceae</taxon>
        <taxon>Paramagnetospirillum</taxon>
    </lineage>
</organism>
<comment type="caution">
    <text evidence="1">The sequence shown here is derived from an EMBL/GenBank/DDBJ whole genome shotgun (WGS) entry which is preliminary data.</text>
</comment>
<accession>A0A364P1H3</accession>
<proteinExistence type="predicted"/>
<keyword evidence="2" id="KW-1185">Reference proteome</keyword>
<reference evidence="1 2" key="1">
    <citation type="submission" date="2017-11" db="EMBL/GenBank/DDBJ databases">
        <title>Draft genome sequence of magnetotactic bacterium Magnetospirillum kuznetsovii LBB-42.</title>
        <authorList>
            <person name="Grouzdev D.S."/>
            <person name="Rysina M.S."/>
            <person name="Baslerov R.V."/>
            <person name="Koziaeva V."/>
        </authorList>
    </citation>
    <scope>NUCLEOTIDE SEQUENCE [LARGE SCALE GENOMIC DNA]</scope>
    <source>
        <strain evidence="1 2">LBB-42</strain>
    </source>
</reference>
<name>A0A364P1H3_9PROT</name>
<evidence type="ECO:0000313" key="2">
    <source>
        <dbReference type="Proteomes" id="UP000251075"/>
    </source>
</evidence>
<dbReference type="AlphaFoldDB" id="A0A364P1H3"/>
<protein>
    <submittedName>
        <fullName evidence="1">Uncharacterized protein</fullName>
    </submittedName>
</protein>